<protein>
    <submittedName>
        <fullName evidence="1">Acid protease</fullName>
    </submittedName>
</protein>
<evidence type="ECO:0000313" key="2">
    <source>
        <dbReference type="Proteomes" id="UP000814033"/>
    </source>
</evidence>
<keyword evidence="2" id="KW-1185">Reference proteome</keyword>
<reference evidence="1" key="1">
    <citation type="submission" date="2021-02" db="EMBL/GenBank/DDBJ databases">
        <authorList>
            <consortium name="DOE Joint Genome Institute"/>
            <person name="Ahrendt S."/>
            <person name="Looney B.P."/>
            <person name="Miyauchi S."/>
            <person name="Morin E."/>
            <person name="Drula E."/>
            <person name="Courty P.E."/>
            <person name="Chicoki N."/>
            <person name="Fauchery L."/>
            <person name="Kohler A."/>
            <person name="Kuo A."/>
            <person name="Labutti K."/>
            <person name="Pangilinan J."/>
            <person name="Lipzen A."/>
            <person name="Riley R."/>
            <person name="Andreopoulos W."/>
            <person name="He G."/>
            <person name="Johnson J."/>
            <person name="Barry K.W."/>
            <person name="Grigoriev I.V."/>
            <person name="Nagy L."/>
            <person name="Hibbett D."/>
            <person name="Henrissat B."/>
            <person name="Matheny P.B."/>
            <person name="Labbe J."/>
            <person name="Martin F."/>
        </authorList>
    </citation>
    <scope>NUCLEOTIDE SEQUENCE</scope>
    <source>
        <strain evidence="1">FP105234-sp</strain>
    </source>
</reference>
<keyword evidence="1" id="KW-0645">Protease</keyword>
<organism evidence="1 2">
    <name type="scientific">Auriscalpium vulgare</name>
    <dbReference type="NCBI Taxonomy" id="40419"/>
    <lineage>
        <taxon>Eukaryota</taxon>
        <taxon>Fungi</taxon>
        <taxon>Dikarya</taxon>
        <taxon>Basidiomycota</taxon>
        <taxon>Agaricomycotina</taxon>
        <taxon>Agaricomycetes</taxon>
        <taxon>Russulales</taxon>
        <taxon>Auriscalpiaceae</taxon>
        <taxon>Auriscalpium</taxon>
    </lineage>
</organism>
<gene>
    <name evidence="1" type="ORF">FA95DRAFT_1511977</name>
</gene>
<sequence length="564" mass="59539">MLPLPLLFFALDALSTVLATPVALDVRRPAGTRAGIHLPLYRRMNINPVRKRAAAVAGTIGLGDVLDVTYNVLIQVGEVLVPLVLDSGSSDLWVLSTACATDCFATSVPLYPPTSFQPTGIAVQLQYGDSLTGTRASGPIGKDTAGIAGFSLDSQYFAAISSTNTSVLETGSAGIFGLGFPINSVIWNQLLSAKYPRARSIRSLSSRYLANRIFPDLSFISRHNSNSPRQLSSPDTSPSVSDVLATFGTNGPMISRLISAGALSRPLVTITLQRDTFDIGGNMGVLSIGELPPGVEESNLTWVPLRGYTVEQGGLPAPADSPDEVYPLTWEVMLDDVYFDGEKLPQSDLSPNITLSALIDTGNSLVRGPKDVIQAIVDRLGGTTYPCSDAHSLEFEIGGTRFPVDPRDFGSQAFTNSDGLCIPSLASTDPPGNGFLYSWSIGDPFLKSVMASYYYGNLTYPSHDPPRIGLLSTVPSDAVERLKSVVNYANSSLGGNLPAISEAPPTSTLAPASTNPGGVPQATESGLAPSAQQPSSTAHSRSVSSFSLAFSLVFTYLIIMATHA</sequence>
<name>A0ACB8S5W8_9AGAM</name>
<evidence type="ECO:0000313" key="1">
    <source>
        <dbReference type="EMBL" id="KAI0051557.1"/>
    </source>
</evidence>
<proteinExistence type="predicted"/>
<keyword evidence="1" id="KW-0378">Hydrolase</keyword>
<accession>A0ACB8S5W8</accession>
<reference evidence="1" key="2">
    <citation type="journal article" date="2022" name="New Phytol.">
        <title>Evolutionary transition to the ectomycorrhizal habit in the genomes of a hyperdiverse lineage of mushroom-forming fungi.</title>
        <authorList>
            <person name="Looney B."/>
            <person name="Miyauchi S."/>
            <person name="Morin E."/>
            <person name="Drula E."/>
            <person name="Courty P.E."/>
            <person name="Kohler A."/>
            <person name="Kuo A."/>
            <person name="LaButti K."/>
            <person name="Pangilinan J."/>
            <person name="Lipzen A."/>
            <person name="Riley R."/>
            <person name="Andreopoulos W."/>
            <person name="He G."/>
            <person name="Johnson J."/>
            <person name="Nolan M."/>
            <person name="Tritt A."/>
            <person name="Barry K.W."/>
            <person name="Grigoriev I.V."/>
            <person name="Nagy L.G."/>
            <person name="Hibbett D."/>
            <person name="Henrissat B."/>
            <person name="Matheny P.B."/>
            <person name="Labbe J."/>
            <person name="Martin F.M."/>
        </authorList>
    </citation>
    <scope>NUCLEOTIDE SEQUENCE</scope>
    <source>
        <strain evidence="1">FP105234-sp</strain>
    </source>
</reference>
<dbReference type="EMBL" id="MU275851">
    <property type="protein sequence ID" value="KAI0051557.1"/>
    <property type="molecule type" value="Genomic_DNA"/>
</dbReference>
<comment type="caution">
    <text evidence="1">The sequence shown here is derived from an EMBL/GenBank/DDBJ whole genome shotgun (WGS) entry which is preliminary data.</text>
</comment>
<dbReference type="Proteomes" id="UP000814033">
    <property type="component" value="Unassembled WGS sequence"/>
</dbReference>